<dbReference type="EMBL" id="CACRTR010000023">
    <property type="protein sequence ID" value="VYU75030.1"/>
    <property type="molecule type" value="Genomic_DNA"/>
</dbReference>
<name>A0A6N3HFY2_EUBLI</name>
<dbReference type="Gene3D" id="3.40.50.10440">
    <property type="entry name" value="Dihydroxyacetone kinase, domain 1"/>
    <property type="match status" value="1"/>
</dbReference>
<evidence type="ECO:0000313" key="2">
    <source>
        <dbReference type="EMBL" id="VYU75030.1"/>
    </source>
</evidence>
<dbReference type="InterPro" id="IPR050861">
    <property type="entry name" value="Dihydroxyacetone_Kinase"/>
</dbReference>
<dbReference type="AlphaFoldDB" id="A0A6N3HFY2"/>
<sequence length="331" mass="35777">MKKFINTVDSIVQDTIGSFVNIHQDTVRKLPNAHVVARKTIEKGKVGVVIGNGSGHEPACIGFVGKNALDCNAYGYLFAAPGPDTLLAAIKEADQGAGVVVLISNHAGDVLNSRIAVKWAIEDGIDARYVILYDDVLSAPKDEPLERRGTAGTYFNYRMAGAYAAEGHSIDEVVAYVEKIRDNTRTVTVASLPGISPITGKEMFSLPEDEYQLGVGVHGESSPDTVKVEPAQALAKIMTDILLEDGEYQKGDELLVLVNGCGGTTDMELLIFCGEVRKYLESKDIVMIKPAVGSFITTQEMQGIALAFCRSDETMQRLWFSETDAPGFPKL</sequence>
<dbReference type="PANTHER" id="PTHR28629:SF4">
    <property type="entry name" value="TRIOKINASE_FMN CYCLASE"/>
    <property type="match status" value="1"/>
</dbReference>
<dbReference type="SUPFAM" id="SSF82549">
    <property type="entry name" value="DAK1/DegV-like"/>
    <property type="match status" value="1"/>
</dbReference>
<dbReference type="GO" id="GO:0004371">
    <property type="term" value="F:glycerone kinase activity"/>
    <property type="evidence" value="ECO:0007669"/>
    <property type="project" value="InterPro"/>
</dbReference>
<dbReference type="Pfam" id="PF02733">
    <property type="entry name" value="Dak1"/>
    <property type="match status" value="1"/>
</dbReference>
<dbReference type="GO" id="GO:0005829">
    <property type="term" value="C:cytosol"/>
    <property type="evidence" value="ECO:0007669"/>
    <property type="project" value="TreeGrafter"/>
</dbReference>
<keyword evidence="2" id="KW-0808">Transferase</keyword>
<dbReference type="PANTHER" id="PTHR28629">
    <property type="entry name" value="TRIOKINASE/FMN CYCLASE"/>
    <property type="match status" value="1"/>
</dbReference>
<dbReference type="EC" id="2.7.-.-" evidence="2"/>
<evidence type="ECO:0000259" key="1">
    <source>
        <dbReference type="PROSITE" id="PS51481"/>
    </source>
</evidence>
<dbReference type="Gene3D" id="3.30.1180.20">
    <property type="entry name" value="Dihydroxyacetone kinase, domain 2"/>
    <property type="match status" value="1"/>
</dbReference>
<dbReference type="GO" id="GO:0019563">
    <property type="term" value="P:glycerol catabolic process"/>
    <property type="evidence" value="ECO:0007669"/>
    <property type="project" value="TreeGrafter"/>
</dbReference>
<reference evidence="2" key="1">
    <citation type="submission" date="2019-11" db="EMBL/GenBank/DDBJ databases">
        <authorList>
            <person name="Feng L."/>
        </authorList>
    </citation>
    <scope>NUCLEOTIDE SEQUENCE</scope>
    <source>
        <strain evidence="2">ElimosumLFYP34</strain>
    </source>
</reference>
<proteinExistence type="predicted"/>
<protein>
    <submittedName>
        <fullName evidence="2">PTS-dependent dihydroxyacetone kinase, dihydroxyacetone-binding subunit DhaK</fullName>
        <ecNumber evidence="2">2.7.-.-</ecNumber>
    </submittedName>
</protein>
<organism evidence="2">
    <name type="scientific">Eubacterium limosum</name>
    <dbReference type="NCBI Taxonomy" id="1736"/>
    <lineage>
        <taxon>Bacteria</taxon>
        <taxon>Bacillati</taxon>
        <taxon>Bacillota</taxon>
        <taxon>Clostridia</taxon>
        <taxon>Eubacteriales</taxon>
        <taxon>Eubacteriaceae</taxon>
        <taxon>Eubacterium</taxon>
    </lineage>
</organism>
<dbReference type="PROSITE" id="PS51481">
    <property type="entry name" value="DHAK"/>
    <property type="match status" value="1"/>
</dbReference>
<accession>A0A6N3HFY2</accession>
<feature type="domain" description="DhaK" evidence="1">
    <location>
        <begin position="7"/>
        <end position="328"/>
    </location>
</feature>
<keyword evidence="2" id="KW-0418">Kinase</keyword>
<dbReference type="InterPro" id="IPR004006">
    <property type="entry name" value="DhaK_dom"/>
</dbReference>
<gene>
    <name evidence="2" type="primary">dhaK_1</name>
    <name evidence="2" type="ORF">ELLFYP34_01189</name>
</gene>